<comment type="catalytic activity">
    <reaction evidence="15">
        <text>[GlcNAc-(1-&gt;4)-Mur2Ac(oyl-L-Ala-gamma-D-Glu-L-Lys-D-Ala-D-Ala)](n)-di-trans,octa-cis-undecaprenyl diphosphate + beta-D-GlcNAc-(1-&gt;4)-Mur2Ac(oyl-L-Ala-gamma-D-Glu-L-Lys-D-Ala-D-Ala)-di-trans,octa-cis-undecaprenyl diphosphate = [GlcNAc-(1-&gt;4)-Mur2Ac(oyl-L-Ala-gamma-D-Glu-L-Lys-D-Ala-D-Ala)](n+1)-di-trans,octa-cis-undecaprenyl diphosphate + di-trans,octa-cis-undecaprenyl diphosphate + H(+)</text>
        <dbReference type="Rhea" id="RHEA:23708"/>
        <dbReference type="Rhea" id="RHEA-COMP:9602"/>
        <dbReference type="Rhea" id="RHEA-COMP:9603"/>
        <dbReference type="ChEBI" id="CHEBI:15378"/>
        <dbReference type="ChEBI" id="CHEBI:58405"/>
        <dbReference type="ChEBI" id="CHEBI:60033"/>
        <dbReference type="ChEBI" id="CHEBI:78435"/>
        <dbReference type="EC" id="2.4.99.28"/>
    </reaction>
</comment>
<evidence type="ECO:0000256" key="8">
    <source>
        <dbReference type="ARBA" id="ARBA00023136"/>
    </source>
</evidence>
<feature type="transmembrane region" description="Helical" evidence="17">
    <location>
        <begin position="313"/>
        <end position="333"/>
    </location>
</feature>
<dbReference type="GO" id="GO:0015648">
    <property type="term" value="F:lipid-linked peptidoglycan transporter activity"/>
    <property type="evidence" value="ECO:0007669"/>
    <property type="project" value="TreeGrafter"/>
</dbReference>
<evidence type="ECO:0000313" key="19">
    <source>
        <dbReference type="Proteomes" id="UP000238358"/>
    </source>
</evidence>
<evidence type="ECO:0000256" key="13">
    <source>
        <dbReference type="ARBA" id="ARBA00041418"/>
    </source>
</evidence>
<organism evidence="18 19">
    <name type="scientific">Megasphaera elsdenii</name>
    <dbReference type="NCBI Taxonomy" id="907"/>
    <lineage>
        <taxon>Bacteria</taxon>
        <taxon>Bacillati</taxon>
        <taxon>Bacillota</taxon>
        <taxon>Negativicutes</taxon>
        <taxon>Veillonellales</taxon>
        <taxon>Veillonellaceae</taxon>
        <taxon>Megasphaera</taxon>
    </lineage>
</organism>
<keyword evidence="2" id="KW-0328">Glycosyltransferase</keyword>
<dbReference type="RefSeq" id="WP_027895002.1">
    <property type="nucleotide sequence ID" value="NZ_CP027569.1"/>
</dbReference>
<dbReference type="EC" id="2.4.99.28" evidence="14"/>
<name>A0A2S0M5J7_MEGEL</name>
<evidence type="ECO:0000256" key="12">
    <source>
        <dbReference type="ARBA" id="ARBA00041185"/>
    </source>
</evidence>
<dbReference type="PANTHER" id="PTHR30474">
    <property type="entry name" value="CELL CYCLE PROTEIN"/>
    <property type="match status" value="1"/>
</dbReference>
<feature type="transmembrane region" description="Helical" evidence="17">
    <location>
        <begin position="345"/>
        <end position="367"/>
    </location>
</feature>
<evidence type="ECO:0000256" key="6">
    <source>
        <dbReference type="ARBA" id="ARBA00022984"/>
    </source>
</evidence>
<feature type="transmembrane region" description="Helical" evidence="17">
    <location>
        <begin position="16"/>
        <end position="36"/>
    </location>
</feature>
<comment type="similarity">
    <text evidence="11">Belongs to the SEDS family. FtsW subfamily.</text>
</comment>
<feature type="transmembrane region" description="Helical" evidence="17">
    <location>
        <begin position="174"/>
        <end position="192"/>
    </location>
</feature>
<evidence type="ECO:0000256" key="17">
    <source>
        <dbReference type="SAM" id="Phobius"/>
    </source>
</evidence>
<keyword evidence="8 17" id="KW-0472">Membrane</keyword>
<keyword evidence="5" id="KW-0133">Cell shape</keyword>
<dbReference type="GO" id="GO:0005886">
    <property type="term" value="C:plasma membrane"/>
    <property type="evidence" value="ECO:0007669"/>
    <property type="project" value="TreeGrafter"/>
</dbReference>
<proteinExistence type="inferred from homology"/>
<keyword evidence="7 17" id="KW-1133">Transmembrane helix</keyword>
<feature type="transmembrane region" description="Helical" evidence="17">
    <location>
        <begin position="48"/>
        <end position="70"/>
    </location>
</feature>
<accession>A0A2S0M5J7</accession>
<dbReference type="InterPro" id="IPR001182">
    <property type="entry name" value="FtsW/RodA"/>
</dbReference>
<keyword evidence="4 17" id="KW-0812">Transmembrane</keyword>
<feature type="transmembrane region" description="Helical" evidence="17">
    <location>
        <begin position="121"/>
        <end position="140"/>
    </location>
</feature>
<evidence type="ECO:0000256" key="4">
    <source>
        <dbReference type="ARBA" id="ARBA00022692"/>
    </source>
</evidence>
<reference evidence="18 19" key="1">
    <citation type="journal article" date="2018" name="Genome Announc.">
        <title>Complete genomes of two Megasphaera elsdenii strains, NCIMB 702410 and ATCC 25940.</title>
        <authorList>
            <person name="Hatmaker E.A."/>
            <person name="O'Dell K."/>
            <person name="Riley L.A."/>
            <person name="Klingeman D.M."/>
            <person name="Guss A.M."/>
        </authorList>
    </citation>
    <scope>NUCLEOTIDE SEQUENCE [LARGE SCALE GENOMIC DNA]</scope>
    <source>
        <strain evidence="18 19">NCIMB702410</strain>
    </source>
</reference>
<gene>
    <name evidence="18" type="ORF">C6Y28_03335</name>
</gene>
<dbReference type="OrthoDB" id="9812661at2"/>
<feature type="transmembrane region" description="Helical" evidence="17">
    <location>
        <begin position="224"/>
        <end position="245"/>
    </location>
</feature>
<dbReference type="GO" id="GO:0008360">
    <property type="term" value="P:regulation of cell shape"/>
    <property type="evidence" value="ECO:0007669"/>
    <property type="project" value="UniProtKB-KW"/>
</dbReference>
<dbReference type="PANTHER" id="PTHR30474:SF2">
    <property type="entry name" value="PEPTIDOGLYCAN GLYCOSYLTRANSFERASE FTSW-RELATED"/>
    <property type="match status" value="1"/>
</dbReference>
<evidence type="ECO:0000256" key="10">
    <source>
        <dbReference type="ARBA" id="ARBA00033270"/>
    </source>
</evidence>
<keyword evidence="3" id="KW-0808">Transferase</keyword>
<dbReference type="AlphaFoldDB" id="A0A2S0M5J7"/>
<dbReference type="GO" id="GO:0032153">
    <property type="term" value="C:cell division site"/>
    <property type="evidence" value="ECO:0007669"/>
    <property type="project" value="TreeGrafter"/>
</dbReference>
<dbReference type="Pfam" id="PF01098">
    <property type="entry name" value="FTSW_RODA_SPOVE"/>
    <property type="match status" value="1"/>
</dbReference>
<protein>
    <recommendedName>
        <fullName evidence="12">Probable peptidoglycan glycosyltransferase FtsW</fullName>
        <ecNumber evidence="14">2.4.99.28</ecNumber>
    </recommendedName>
    <alternativeName>
        <fullName evidence="13">Cell division protein FtsW</fullName>
    </alternativeName>
    <alternativeName>
        <fullName evidence="10">Cell wall polymerase</fullName>
    </alternativeName>
    <alternativeName>
        <fullName evidence="9">Peptidoglycan polymerase</fullName>
    </alternativeName>
</protein>
<dbReference type="EMBL" id="CP027569">
    <property type="protein sequence ID" value="AVO26725.1"/>
    <property type="molecule type" value="Genomic_DNA"/>
</dbReference>
<feature type="transmembrane region" description="Helical" evidence="17">
    <location>
        <begin position="379"/>
        <end position="400"/>
    </location>
</feature>
<comment type="subcellular location">
    <subcellularLocation>
        <location evidence="1">Membrane</location>
        <topology evidence="1">Multi-pass membrane protein</topology>
    </subcellularLocation>
</comment>
<evidence type="ECO:0000256" key="5">
    <source>
        <dbReference type="ARBA" id="ARBA00022960"/>
    </source>
</evidence>
<keyword evidence="6" id="KW-0573">Peptidoglycan synthesis</keyword>
<evidence type="ECO:0000256" key="11">
    <source>
        <dbReference type="ARBA" id="ARBA00038053"/>
    </source>
</evidence>
<dbReference type="GO" id="GO:0008955">
    <property type="term" value="F:peptidoglycan glycosyltransferase activity"/>
    <property type="evidence" value="ECO:0007669"/>
    <property type="project" value="UniProtKB-EC"/>
</dbReference>
<sequence length="430" mass="48371">MLKPRLTVKTRRRRTNVLWLVGIFSFLIVIGMENILSSTFVLDGGSTVYGYLLKQLGFLVIGLLAARGIWHLGYQWLRHWCRLFFLASVLLLFAVKAFGITVNGAQRWLGYDIVSFQPSEFAKLAAIVCMAAALTFFWDCHGEKAAIIGRFVKNWHVEEWETFLLKKDRIFKSYGLLCLIPPLILSAIILLQPDAGTAIVLFVPPVLMLICSGIPFYDRHWPWWKVLVFVIVTLAIIGLSFYFFAHDYQKDRIRAWWNPDPYKKTIGYQIYQSLVAIGSGGVWGQGMGTGISKFSYLPEAHTDFAYAIICQEWGFLGAILVLVVFLALIYFGVQAAGSCQDRFGMFLAMGITFSLGGQGLVNMAMVTDCFPVVGVPLPFISYGGSSLILNLISAALLLRISYDNYIDAARAQDMTDHQAWQALRPPFIRH</sequence>
<evidence type="ECO:0000313" key="18">
    <source>
        <dbReference type="EMBL" id="AVO26725.1"/>
    </source>
</evidence>
<evidence type="ECO:0000256" key="1">
    <source>
        <dbReference type="ARBA" id="ARBA00004141"/>
    </source>
</evidence>
<feature type="transmembrane region" description="Helical" evidence="17">
    <location>
        <begin position="198"/>
        <end position="217"/>
    </location>
</feature>
<evidence type="ECO:0000256" key="15">
    <source>
        <dbReference type="ARBA" id="ARBA00049902"/>
    </source>
</evidence>
<dbReference type="GO" id="GO:0009252">
    <property type="term" value="P:peptidoglycan biosynthetic process"/>
    <property type="evidence" value="ECO:0007669"/>
    <property type="project" value="UniProtKB-KW"/>
</dbReference>
<feature type="transmembrane region" description="Helical" evidence="17">
    <location>
        <begin position="82"/>
        <end position="101"/>
    </location>
</feature>
<dbReference type="Proteomes" id="UP000238358">
    <property type="component" value="Chromosome"/>
</dbReference>
<evidence type="ECO:0000256" key="16">
    <source>
        <dbReference type="ARBA" id="ARBA00049966"/>
    </source>
</evidence>
<evidence type="ECO:0000256" key="9">
    <source>
        <dbReference type="ARBA" id="ARBA00032370"/>
    </source>
</evidence>
<evidence type="ECO:0000256" key="3">
    <source>
        <dbReference type="ARBA" id="ARBA00022679"/>
    </source>
</evidence>
<comment type="function">
    <text evidence="16">Peptidoglycan polymerase that is essential for cell division.</text>
</comment>
<evidence type="ECO:0000256" key="7">
    <source>
        <dbReference type="ARBA" id="ARBA00022989"/>
    </source>
</evidence>
<evidence type="ECO:0000256" key="14">
    <source>
        <dbReference type="ARBA" id="ARBA00044770"/>
    </source>
</evidence>
<dbReference type="GO" id="GO:0051301">
    <property type="term" value="P:cell division"/>
    <property type="evidence" value="ECO:0007669"/>
    <property type="project" value="InterPro"/>
</dbReference>
<evidence type="ECO:0000256" key="2">
    <source>
        <dbReference type="ARBA" id="ARBA00022676"/>
    </source>
</evidence>